<feature type="compositionally biased region" description="Low complexity" evidence="2">
    <location>
        <begin position="171"/>
        <end position="192"/>
    </location>
</feature>
<name>A0ABP0KL92_9DINO</name>
<comment type="caution">
    <text evidence="3">The sequence shown here is derived from an EMBL/GenBank/DDBJ whole genome shotgun (WGS) entry which is preliminary data.</text>
</comment>
<evidence type="ECO:0000256" key="2">
    <source>
        <dbReference type="SAM" id="MobiDB-lite"/>
    </source>
</evidence>
<organism evidence="3 4">
    <name type="scientific">Durusdinium trenchii</name>
    <dbReference type="NCBI Taxonomy" id="1381693"/>
    <lineage>
        <taxon>Eukaryota</taxon>
        <taxon>Sar</taxon>
        <taxon>Alveolata</taxon>
        <taxon>Dinophyceae</taxon>
        <taxon>Suessiales</taxon>
        <taxon>Symbiodiniaceae</taxon>
        <taxon>Durusdinium</taxon>
    </lineage>
</organism>
<protein>
    <submittedName>
        <fullName evidence="3">Uncharacterized protein</fullName>
    </submittedName>
</protein>
<dbReference type="InterPro" id="IPR036770">
    <property type="entry name" value="Ankyrin_rpt-contain_sf"/>
</dbReference>
<dbReference type="InterPro" id="IPR002110">
    <property type="entry name" value="Ankyrin_rpt"/>
</dbReference>
<dbReference type="SUPFAM" id="SSF48403">
    <property type="entry name" value="Ankyrin repeat"/>
    <property type="match status" value="1"/>
</dbReference>
<dbReference type="Gene3D" id="1.25.40.20">
    <property type="entry name" value="Ankyrin repeat-containing domain"/>
    <property type="match status" value="1"/>
</dbReference>
<dbReference type="Pfam" id="PF00023">
    <property type="entry name" value="Ank"/>
    <property type="match status" value="1"/>
</dbReference>
<proteinExistence type="predicted"/>
<feature type="repeat" description="ANK" evidence="1">
    <location>
        <begin position="77"/>
        <end position="109"/>
    </location>
</feature>
<sequence length="192" mass="21300">MLVDTGFQPQVFQQVGRVCSGAKDMEQSLLPSEEFEVTANVERKQLLAKVKKQIVLFLKEKGFPREVNGQRNDDEGSYTYPLHEAVKEGNVPLVEMLLFCGADFRNTDHKGRTAASYATGRQSKELFHLFALYGQGNSLAGGWEGFFAHLKTHPYANGQKRQRPSKPVSETPSRCSTPSQSSGSSTSTKIQL</sequence>
<keyword evidence="4" id="KW-1185">Reference proteome</keyword>
<accession>A0ABP0KL92</accession>
<feature type="region of interest" description="Disordered" evidence="2">
    <location>
        <begin position="155"/>
        <end position="192"/>
    </location>
</feature>
<gene>
    <name evidence="3" type="ORF">SCF082_LOCUS17636</name>
</gene>
<dbReference type="EMBL" id="CAXAMM010011669">
    <property type="protein sequence ID" value="CAK9026739.1"/>
    <property type="molecule type" value="Genomic_DNA"/>
</dbReference>
<reference evidence="3 4" key="1">
    <citation type="submission" date="2024-02" db="EMBL/GenBank/DDBJ databases">
        <authorList>
            <person name="Chen Y."/>
            <person name="Shah S."/>
            <person name="Dougan E. K."/>
            <person name="Thang M."/>
            <person name="Chan C."/>
        </authorList>
    </citation>
    <scope>NUCLEOTIDE SEQUENCE [LARGE SCALE GENOMIC DNA]</scope>
</reference>
<evidence type="ECO:0000313" key="4">
    <source>
        <dbReference type="Proteomes" id="UP001642464"/>
    </source>
</evidence>
<evidence type="ECO:0000256" key="1">
    <source>
        <dbReference type="PROSITE-ProRule" id="PRU00023"/>
    </source>
</evidence>
<dbReference type="PROSITE" id="PS50088">
    <property type="entry name" value="ANK_REPEAT"/>
    <property type="match status" value="1"/>
</dbReference>
<dbReference type="Proteomes" id="UP001642464">
    <property type="component" value="Unassembled WGS sequence"/>
</dbReference>
<keyword evidence="1" id="KW-0040">ANK repeat</keyword>
<evidence type="ECO:0000313" key="3">
    <source>
        <dbReference type="EMBL" id="CAK9026739.1"/>
    </source>
</evidence>
<dbReference type="PROSITE" id="PS50297">
    <property type="entry name" value="ANK_REP_REGION"/>
    <property type="match status" value="1"/>
</dbReference>